<gene>
    <name evidence="2" type="ORF">DEO72_LG3g655</name>
</gene>
<evidence type="ECO:0000313" key="3">
    <source>
        <dbReference type="Proteomes" id="UP000501690"/>
    </source>
</evidence>
<organism evidence="2 3">
    <name type="scientific">Vigna unguiculata</name>
    <name type="common">Cowpea</name>
    <dbReference type="NCBI Taxonomy" id="3917"/>
    <lineage>
        <taxon>Eukaryota</taxon>
        <taxon>Viridiplantae</taxon>
        <taxon>Streptophyta</taxon>
        <taxon>Embryophyta</taxon>
        <taxon>Tracheophyta</taxon>
        <taxon>Spermatophyta</taxon>
        <taxon>Magnoliopsida</taxon>
        <taxon>eudicotyledons</taxon>
        <taxon>Gunneridae</taxon>
        <taxon>Pentapetalae</taxon>
        <taxon>rosids</taxon>
        <taxon>fabids</taxon>
        <taxon>Fabales</taxon>
        <taxon>Fabaceae</taxon>
        <taxon>Papilionoideae</taxon>
        <taxon>50 kb inversion clade</taxon>
        <taxon>NPAAA clade</taxon>
        <taxon>indigoferoid/millettioid clade</taxon>
        <taxon>Phaseoleae</taxon>
        <taxon>Vigna</taxon>
    </lineage>
</organism>
<evidence type="ECO:0000256" key="1">
    <source>
        <dbReference type="SAM" id="MobiDB-lite"/>
    </source>
</evidence>
<proteinExistence type="predicted"/>
<evidence type="ECO:0000313" key="2">
    <source>
        <dbReference type="EMBL" id="QCD86134.1"/>
    </source>
</evidence>
<feature type="compositionally biased region" description="Basic and acidic residues" evidence="1">
    <location>
        <begin position="30"/>
        <end position="49"/>
    </location>
</feature>
<reference evidence="2 3" key="1">
    <citation type="submission" date="2019-04" db="EMBL/GenBank/DDBJ databases">
        <title>An improved genome assembly and genetic linkage map for asparagus bean, Vigna unguiculata ssp. sesquipedialis.</title>
        <authorList>
            <person name="Xia Q."/>
            <person name="Zhang R."/>
            <person name="Dong Y."/>
        </authorList>
    </citation>
    <scope>NUCLEOTIDE SEQUENCE [LARGE SCALE GENOMIC DNA]</scope>
    <source>
        <tissue evidence="2">Leaf</tissue>
    </source>
</reference>
<feature type="region of interest" description="Disordered" evidence="1">
    <location>
        <begin position="26"/>
        <end position="64"/>
    </location>
</feature>
<protein>
    <submittedName>
        <fullName evidence="2">Uncharacterized protein</fullName>
    </submittedName>
</protein>
<dbReference type="AlphaFoldDB" id="A0A4D6LCX2"/>
<keyword evidence="3" id="KW-1185">Reference proteome</keyword>
<dbReference type="Proteomes" id="UP000501690">
    <property type="component" value="Linkage Group LG3"/>
</dbReference>
<dbReference type="EMBL" id="CP039347">
    <property type="protein sequence ID" value="QCD86134.1"/>
    <property type="molecule type" value="Genomic_DNA"/>
</dbReference>
<accession>A0A4D6LCX2</accession>
<sequence>MEEMLRQNSLSLQKPLALPVTIQPTTATTKRGEMRTYTSERKGERKECSNFRPKNHLPSTLNTLPVGRKTTTVRREEGFRLSAREKEKREMVKLLHSKCPPCHTIRPLCPQTLTLSRFSRHRDSANPHCAIFCYLPSPNEPLQKPFALPMTREPITATTKGGECSARFNLQPPSRSLKCILVPCPILAYPSMLVWFGMSGCRRKTMARTDTIAQASLSHLGEMSKRLAQTFLREGSDQLSFERASVSLRRGESRLSDNA</sequence>
<name>A0A4D6LCX2_VIGUN</name>